<accession>A0ABP7P4P0</accession>
<keyword evidence="2" id="KW-1185">Reference proteome</keyword>
<proteinExistence type="predicted"/>
<dbReference type="Proteomes" id="UP001500742">
    <property type="component" value="Unassembled WGS sequence"/>
</dbReference>
<reference evidence="2" key="1">
    <citation type="journal article" date="2019" name="Int. J. Syst. Evol. Microbiol.">
        <title>The Global Catalogue of Microorganisms (GCM) 10K type strain sequencing project: providing services to taxonomists for standard genome sequencing and annotation.</title>
        <authorList>
            <consortium name="The Broad Institute Genomics Platform"/>
            <consortium name="The Broad Institute Genome Sequencing Center for Infectious Disease"/>
            <person name="Wu L."/>
            <person name="Ma J."/>
        </authorList>
    </citation>
    <scope>NUCLEOTIDE SEQUENCE [LARGE SCALE GENOMIC DNA]</scope>
    <source>
        <strain evidence="2">JCM 16601</strain>
    </source>
</reference>
<gene>
    <name evidence="1" type="ORF">GCM10022210_03340</name>
</gene>
<dbReference type="EMBL" id="BAAAZC010000004">
    <property type="protein sequence ID" value="GAA3959232.1"/>
    <property type="molecule type" value="Genomic_DNA"/>
</dbReference>
<comment type="caution">
    <text evidence="1">The sequence shown here is derived from an EMBL/GenBank/DDBJ whole genome shotgun (WGS) entry which is preliminary data.</text>
</comment>
<evidence type="ECO:0000313" key="1">
    <source>
        <dbReference type="EMBL" id="GAA3959232.1"/>
    </source>
</evidence>
<protein>
    <submittedName>
        <fullName evidence="1">Uncharacterized protein</fullName>
    </submittedName>
</protein>
<evidence type="ECO:0000313" key="2">
    <source>
        <dbReference type="Proteomes" id="UP001500742"/>
    </source>
</evidence>
<sequence length="60" mass="7386">MIVLSLSAFKKAWLFVKLYIGDRRKFKWLQKKSKIFWIKDFWSKDKGLKIVLREIAFTYK</sequence>
<name>A0ABP7P4P0_9SPHI</name>
<organism evidence="1 2">
    <name type="scientific">Mucilaginibacter dorajii</name>
    <dbReference type="NCBI Taxonomy" id="692994"/>
    <lineage>
        <taxon>Bacteria</taxon>
        <taxon>Pseudomonadati</taxon>
        <taxon>Bacteroidota</taxon>
        <taxon>Sphingobacteriia</taxon>
        <taxon>Sphingobacteriales</taxon>
        <taxon>Sphingobacteriaceae</taxon>
        <taxon>Mucilaginibacter</taxon>
    </lineage>
</organism>